<protein>
    <submittedName>
        <fullName evidence="2">Uncharacterized protein</fullName>
    </submittedName>
</protein>
<dbReference type="AlphaFoldDB" id="A0A081A2G2"/>
<dbReference type="EMBL" id="ANJA01001970">
    <property type="protein sequence ID" value="ETO73073.1"/>
    <property type="molecule type" value="Genomic_DNA"/>
</dbReference>
<gene>
    <name evidence="2" type="ORF">F444_10958</name>
</gene>
<dbReference type="Proteomes" id="UP000028582">
    <property type="component" value="Unassembled WGS sequence"/>
</dbReference>
<evidence type="ECO:0000313" key="3">
    <source>
        <dbReference type="Proteomes" id="UP000028582"/>
    </source>
</evidence>
<feature type="region of interest" description="Disordered" evidence="1">
    <location>
        <begin position="1"/>
        <end position="22"/>
    </location>
</feature>
<reference evidence="2 3" key="1">
    <citation type="submission" date="2013-11" db="EMBL/GenBank/DDBJ databases">
        <title>The Genome Sequence of Phytophthora parasitica P1976.</title>
        <authorList>
            <consortium name="The Broad Institute Genomics Platform"/>
            <person name="Russ C."/>
            <person name="Tyler B."/>
            <person name="Panabieres F."/>
            <person name="Shan W."/>
            <person name="Tripathy S."/>
            <person name="Grunwald N."/>
            <person name="Machado M."/>
            <person name="Johnson C.S."/>
            <person name="Walker B."/>
            <person name="Young S."/>
            <person name="Zeng Q."/>
            <person name="Gargeya S."/>
            <person name="Fitzgerald M."/>
            <person name="Haas B."/>
            <person name="Abouelleil A."/>
            <person name="Allen A.W."/>
            <person name="Alvarado L."/>
            <person name="Arachchi H.M."/>
            <person name="Berlin A.M."/>
            <person name="Chapman S.B."/>
            <person name="Gainer-Dewar J."/>
            <person name="Goldberg J."/>
            <person name="Griggs A."/>
            <person name="Gujja S."/>
            <person name="Hansen M."/>
            <person name="Howarth C."/>
            <person name="Imamovic A."/>
            <person name="Ireland A."/>
            <person name="Larimer J."/>
            <person name="McCowan C."/>
            <person name="Murphy C."/>
            <person name="Pearson M."/>
            <person name="Poon T.W."/>
            <person name="Priest M."/>
            <person name="Roberts A."/>
            <person name="Saif S."/>
            <person name="Shea T."/>
            <person name="Sisk P."/>
            <person name="Sykes S."/>
            <person name="Wortman J."/>
            <person name="Nusbaum C."/>
            <person name="Birren B."/>
        </authorList>
    </citation>
    <scope>NUCLEOTIDE SEQUENCE [LARGE SCALE GENOMIC DNA]</scope>
    <source>
        <strain evidence="2 3">P1976</strain>
    </source>
</reference>
<comment type="caution">
    <text evidence="2">The sequence shown here is derived from an EMBL/GenBank/DDBJ whole genome shotgun (WGS) entry which is preliminary data.</text>
</comment>
<organism evidence="2 3">
    <name type="scientific">Phytophthora nicotianae P1976</name>
    <dbReference type="NCBI Taxonomy" id="1317066"/>
    <lineage>
        <taxon>Eukaryota</taxon>
        <taxon>Sar</taxon>
        <taxon>Stramenopiles</taxon>
        <taxon>Oomycota</taxon>
        <taxon>Peronosporomycetes</taxon>
        <taxon>Peronosporales</taxon>
        <taxon>Peronosporaceae</taxon>
        <taxon>Phytophthora</taxon>
    </lineage>
</organism>
<name>A0A081A2G2_PHYNI</name>
<accession>A0A081A2G2</accession>
<evidence type="ECO:0000313" key="2">
    <source>
        <dbReference type="EMBL" id="ETO73073.1"/>
    </source>
</evidence>
<evidence type="ECO:0000256" key="1">
    <source>
        <dbReference type="SAM" id="MobiDB-lite"/>
    </source>
</evidence>
<proteinExistence type="predicted"/>
<sequence>MDQGITRRELANPRSRTDQGDWVEDHEIGGYDYMVAFDQSQESLIRSLWNGILSIQESDIADPALSSMRERKSDSDT</sequence>